<evidence type="ECO:0000259" key="10">
    <source>
        <dbReference type="SMART" id="SM00387"/>
    </source>
</evidence>
<dbReference type="PRINTS" id="PR01159">
    <property type="entry name" value="DNAGYRASEB"/>
</dbReference>
<evidence type="ECO:0000256" key="8">
    <source>
        <dbReference type="ARBA" id="ARBA00023125"/>
    </source>
</evidence>
<dbReference type="InterPro" id="IPR001241">
    <property type="entry name" value="Topo_IIA"/>
</dbReference>
<evidence type="ECO:0000313" key="11">
    <source>
        <dbReference type="EMBL" id="QES46677.1"/>
    </source>
</evidence>
<dbReference type="PRINTS" id="PR00418">
    <property type="entry name" value="TPI2FAMILY"/>
</dbReference>
<dbReference type="SMART" id="SM00387">
    <property type="entry name" value="HATPase_c"/>
    <property type="match status" value="1"/>
</dbReference>
<organism evidence="11 12">
    <name type="scientific">Streptomyces venezuelae</name>
    <dbReference type="NCBI Taxonomy" id="54571"/>
    <lineage>
        <taxon>Bacteria</taxon>
        <taxon>Bacillati</taxon>
        <taxon>Actinomycetota</taxon>
        <taxon>Actinomycetes</taxon>
        <taxon>Kitasatosporales</taxon>
        <taxon>Streptomycetaceae</taxon>
        <taxon>Streptomyces</taxon>
    </lineage>
</organism>
<dbReference type="CDD" id="cd00822">
    <property type="entry name" value="TopoII_Trans_DNA_gyrase"/>
    <property type="match status" value="1"/>
</dbReference>
<keyword evidence="6" id="KW-0067">ATP-binding</keyword>
<comment type="similarity">
    <text evidence="3">Belongs to the type II topoisomerase GyrB family.</text>
</comment>
<dbReference type="InterPro" id="IPR003594">
    <property type="entry name" value="HATPase_dom"/>
</dbReference>
<dbReference type="GO" id="GO:0003677">
    <property type="term" value="F:DNA binding"/>
    <property type="evidence" value="ECO:0007669"/>
    <property type="project" value="UniProtKB-KW"/>
</dbReference>
<evidence type="ECO:0000256" key="7">
    <source>
        <dbReference type="ARBA" id="ARBA00023029"/>
    </source>
</evidence>
<dbReference type="GO" id="GO:0006265">
    <property type="term" value="P:DNA topological change"/>
    <property type="evidence" value="ECO:0007669"/>
    <property type="project" value="InterPro"/>
</dbReference>
<dbReference type="GO" id="GO:0003918">
    <property type="term" value="F:DNA topoisomerase type II (double strand cut, ATP-hydrolyzing) activity"/>
    <property type="evidence" value="ECO:0007669"/>
    <property type="project" value="UniProtKB-EC"/>
</dbReference>
<comment type="catalytic activity">
    <reaction evidence="1">
        <text>ATP-dependent breakage, passage and rejoining of double-stranded DNA.</text>
        <dbReference type="EC" id="5.6.2.2"/>
    </reaction>
</comment>
<dbReference type="SUPFAM" id="SSF55874">
    <property type="entry name" value="ATPase domain of HSP90 chaperone/DNA topoisomerase II/histidine kinase"/>
    <property type="match status" value="1"/>
</dbReference>
<name>A0A5P2CXG4_STRVZ</name>
<dbReference type="InterPro" id="IPR014721">
    <property type="entry name" value="Ribsml_uS5_D2-typ_fold_subgr"/>
</dbReference>
<reference evidence="11 12" key="1">
    <citation type="submission" date="2018-05" db="EMBL/GenBank/DDBJ databases">
        <title>Streptomyces venezuelae.</title>
        <authorList>
            <person name="Kim W."/>
            <person name="Lee N."/>
            <person name="Cho B.-K."/>
        </authorList>
    </citation>
    <scope>NUCLEOTIDE SEQUENCE [LARGE SCALE GENOMIC DNA]</scope>
    <source>
        <strain evidence="11 12">ATCC 21782</strain>
    </source>
</reference>
<evidence type="ECO:0000256" key="9">
    <source>
        <dbReference type="ARBA" id="ARBA00023235"/>
    </source>
</evidence>
<keyword evidence="5" id="KW-0547">Nucleotide-binding</keyword>
<keyword evidence="8" id="KW-0238">DNA-binding</keyword>
<dbReference type="Pfam" id="PF02518">
    <property type="entry name" value="HATPase_c"/>
    <property type="match status" value="1"/>
</dbReference>
<dbReference type="SUPFAM" id="SSF54211">
    <property type="entry name" value="Ribosomal protein S5 domain 2-like"/>
    <property type="match status" value="1"/>
</dbReference>
<dbReference type="EC" id="5.6.2.2" evidence="4"/>
<dbReference type="PANTHER" id="PTHR45866">
    <property type="entry name" value="DNA GYRASE/TOPOISOMERASE SUBUNIT B"/>
    <property type="match status" value="1"/>
</dbReference>
<feature type="domain" description="Histidine kinase/HSP90-like ATPase" evidence="10">
    <location>
        <begin position="31"/>
        <end position="157"/>
    </location>
</feature>
<dbReference type="Gene3D" id="3.30.565.10">
    <property type="entry name" value="Histidine kinase-like ATPase, C-terminal domain"/>
    <property type="match status" value="1"/>
</dbReference>
<dbReference type="InterPro" id="IPR020568">
    <property type="entry name" value="Ribosomal_Su5_D2-typ_SF"/>
</dbReference>
<evidence type="ECO:0000256" key="6">
    <source>
        <dbReference type="ARBA" id="ARBA00022840"/>
    </source>
</evidence>
<evidence type="ECO:0000256" key="5">
    <source>
        <dbReference type="ARBA" id="ARBA00022741"/>
    </source>
</evidence>
<dbReference type="SMART" id="SM00433">
    <property type="entry name" value="TOP2c"/>
    <property type="match status" value="1"/>
</dbReference>
<accession>A0A5P2CXG4</accession>
<evidence type="ECO:0000256" key="1">
    <source>
        <dbReference type="ARBA" id="ARBA00000185"/>
    </source>
</evidence>
<evidence type="ECO:0000256" key="4">
    <source>
        <dbReference type="ARBA" id="ARBA00012895"/>
    </source>
</evidence>
<keyword evidence="7" id="KW-0799">Topoisomerase</keyword>
<comment type="cofactor">
    <cofactor evidence="2">
        <name>Mg(2+)</name>
        <dbReference type="ChEBI" id="CHEBI:18420"/>
    </cofactor>
</comment>
<keyword evidence="9" id="KW-0413">Isomerase</keyword>
<evidence type="ECO:0000256" key="3">
    <source>
        <dbReference type="ARBA" id="ARBA00010708"/>
    </source>
</evidence>
<gene>
    <name evidence="11" type="ORF">DEJ50_01235</name>
</gene>
<dbReference type="GO" id="GO:0005524">
    <property type="term" value="F:ATP binding"/>
    <property type="evidence" value="ECO:0007669"/>
    <property type="project" value="UniProtKB-KW"/>
</dbReference>
<sequence length="369" mass="40261">MDPKRYDASHIEVLEGLEAVRKRPGMYVGSTGERGLHQMVDEVLAYALDEALAGHADTIDVTITADGGLRVADNGRGIPVPAVESVLTDLFSGYPTSGRVGASVVNALSDRLAVEVRREGFRWTQEHSRGVPLGPPARNEATSERGTTITFWADEEIFETTRYSFTTLSQRLRELASLHHGVTVSLTDERRAPVVHQRYHGGVRGLVTHLNSHRGELVHPTVIAFAAADGTSSVEIAMQWCGSGEEAMHSFANLVRTVQGGTHEEGFREAVTASVNAHAREQGLLPGNEPGNDEEFTRDTVHRGLTAVVSVKLRDPEFHGATRTILGNAEVYEEVRTLVRRHLANWLDANPQEAADIVRSLTLRRGCAA</sequence>
<protein>
    <recommendedName>
        <fullName evidence="4">DNA topoisomerase (ATP-hydrolyzing)</fullName>
        <ecNumber evidence="4">5.6.2.2</ecNumber>
    </recommendedName>
</protein>
<dbReference type="InterPro" id="IPR000565">
    <property type="entry name" value="Topo_IIA_B"/>
</dbReference>
<dbReference type="PANTHER" id="PTHR45866:SF1">
    <property type="entry name" value="DNA GYRASE SUBUNIT B, MITOCHONDRIAL"/>
    <property type="match status" value="1"/>
</dbReference>
<evidence type="ECO:0000313" key="12">
    <source>
        <dbReference type="Proteomes" id="UP000325211"/>
    </source>
</evidence>
<dbReference type="Pfam" id="PF00204">
    <property type="entry name" value="DNA_gyraseB"/>
    <property type="match status" value="1"/>
</dbReference>
<dbReference type="InterPro" id="IPR013506">
    <property type="entry name" value="Topo_IIA_bsu_dom2"/>
</dbReference>
<dbReference type="EMBL" id="CP029190">
    <property type="protein sequence ID" value="QES46677.1"/>
    <property type="molecule type" value="Genomic_DNA"/>
</dbReference>
<dbReference type="Proteomes" id="UP000325211">
    <property type="component" value="Chromosome"/>
</dbReference>
<evidence type="ECO:0000256" key="2">
    <source>
        <dbReference type="ARBA" id="ARBA00001946"/>
    </source>
</evidence>
<dbReference type="Gene3D" id="3.30.230.10">
    <property type="match status" value="1"/>
</dbReference>
<proteinExistence type="inferred from homology"/>
<dbReference type="AlphaFoldDB" id="A0A5P2CXG4"/>
<dbReference type="InterPro" id="IPR036890">
    <property type="entry name" value="HATPase_C_sf"/>
</dbReference>
<dbReference type="OrthoDB" id="4010292at2"/>